<accession>A0A2A6CV31</accession>
<proteinExistence type="predicted"/>
<feature type="compositionally biased region" description="Basic and acidic residues" evidence="1">
    <location>
        <begin position="279"/>
        <end position="290"/>
    </location>
</feature>
<feature type="chain" id="PRO_5043411163" evidence="3">
    <location>
        <begin position="23"/>
        <end position="303"/>
    </location>
</feature>
<reference evidence="4" key="2">
    <citation type="submission" date="2022-06" db="UniProtKB">
        <authorList>
            <consortium name="EnsemblMetazoa"/>
        </authorList>
    </citation>
    <scope>IDENTIFICATION</scope>
    <source>
        <strain evidence="4">PS312</strain>
    </source>
</reference>
<feature type="region of interest" description="Disordered" evidence="1">
    <location>
        <begin position="263"/>
        <end position="303"/>
    </location>
</feature>
<evidence type="ECO:0000313" key="5">
    <source>
        <dbReference type="Proteomes" id="UP000005239"/>
    </source>
</evidence>
<dbReference type="AlphaFoldDB" id="A0A2A6CV31"/>
<feature type="signal peptide" evidence="3">
    <location>
        <begin position="1"/>
        <end position="22"/>
    </location>
</feature>
<keyword evidence="3" id="KW-0732">Signal</keyword>
<feature type="compositionally biased region" description="Polar residues" evidence="1">
    <location>
        <begin position="263"/>
        <end position="275"/>
    </location>
</feature>
<dbReference type="EnsemblMetazoa" id="PPA07961.1">
    <property type="protein sequence ID" value="PPA07961.1"/>
    <property type="gene ID" value="WBGene00097515"/>
</dbReference>
<keyword evidence="2" id="KW-1133">Transmembrane helix</keyword>
<keyword evidence="5" id="KW-1185">Reference proteome</keyword>
<dbReference type="PANTHER" id="PTHR47520:SF13">
    <property type="entry name" value="PROTEIN CBG10012"/>
    <property type="match status" value="1"/>
</dbReference>
<protein>
    <submittedName>
        <fullName evidence="4">Uncharacterized protein</fullName>
    </submittedName>
</protein>
<accession>A0A8R1Y9D9</accession>
<evidence type="ECO:0000256" key="1">
    <source>
        <dbReference type="SAM" id="MobiDB-lite"/>
    </source>
</evidence>
<name>A0A2A6CV31_PRIPA</name>
<organism evidence="4 5">
    <name type="scientific">Pristionchus pacificus</name>
    <name type="common">Parasitic nematode worm</name>
    <dbReference type="NCBI Taxonomy" id="54126"/>
    <lineage>
        <taxon>Eukaryota</taxon>
        <taxon>Metazoa</taxon>
        <taxon>Ecdysozoa</taxon>
        <taxon>Nematoda</taxon>
        <taxon>Chromadorea</taxon>
        <taxon>Rhabditida</taxon>
        <taxon>Rhabditina</taxon>
        <taxon>Diplogasteromorpha</taxon>
        <taxon>Diplogasteroidea</taxon>
        <taxon>Neodiplogasteridae</taxon>
        <taxon>Pristionchus</taxon>
    </lineage>
</organism>
<evidence type="ECO:0000256" key="2">
    <source>
        <dbReference type="SAM" id="Phobius"/>
    </source>
</evidence>
<sequence>MMKHTANLLTLALFVIVHVNDGAVYTTSNTRCKTDKSAVLDTSLARIGDVVQISSFRGGGAAEESDEPRVNSSVIYYSLFDREGFSSIFAPTIENETVFEQNFNTRNFSLSTRQFMKIPLNVVDASRPMTINTGSTSLYYFWGPSFLPIHTPDDCAHYTTMNGRREVTFCLISEMERCAANISDLPHFAPLAFFTEAGERLAQFSWLCPKGQVCCAYECCDLANWIPGLIIMGSFAAAALLCICVICVKKAVDKHKEWKGARRNSSTPMRFQRVSSDPRISEHKFEHRSSTDQAVAGAPLQKS</sequence>
<feature type="transmembrane region" description="Helical" evidence="2">
    <location>
        <begin position="225"/>
        <end position="248"/>
    </location>
</feature>
<evidence type="ECO:0000256" key="3">
    <source>
        <dbReference type="SAM" id="SignalP"/>
    </source>
</evidence>
<dbReference type="Proteomes" id="UP000005239">
    <property type="component" value="Unassembled WGS sequence"/>
</dbReference>
<evidence type="ECO:0000313" key="4">
    <source>
        <dbReference type="EnsemblMetazoa" id="PPA07961.1"/>
    </source>
</evidence>
<keyword evidence="2" id="KW-0812">Transmembrane</keyword>
<gene>
    <name evidence="4" type="primary">WBGene00097515</name>
</gene>
<reference evidence="5" key="1">
    <citation type="journal article" date="2008" name="Nat. Genet.">
        <title>The Pristionchus pacificus genome provides a unique perspective on nematode lifestyle and parasitism.</title>
        <authorList>
            <person name="Dieterich C."/>
            <person name="Clifton S.W."/>
            <person name="Schuster L.N."/>
            <person name="Chinwalla A."/>
            <person name="Delehaunty K."/>
            <person name="Dinkelacker I."/>
            <person name="Fulton L."/>
            <person name="Fulton R."/>
            <person name="Godfrey J."/>
            <person name="Minx P."/>
            <person name="Mitreva M."/>
            <person name="Roeseler W."/>
            <person name="Tian H."/>
            <person name="Witte H."/>
            <person name="Yang S.P."/>
            <person name="Wilson R.K."/>
            <person name="Sommer R.J."/>
        </authorList>
    </citation>
    <scope>NUCLEOTIDE SEQUENCE [LARGE SCALE GENOMIC DNA]</scope>
    <source>
        <strain evidence="5">PS312</strain>
    </source>
</reference>
<keyword evidence="2" id="KW-0472">Membrane</keyword>
<dbReference type="PANTHER" id="PTHR47520">
    <property type="entry name" value="CX DOMAIN-CONTAINING PROTEIN-RELATED"/>
    <property type="match status" value="1"/>
</dbReference>